<reference evidence="2" key="1">
    <citation type="submission" date="2018-06" db="EMBL/GenBank/DDBJ databases">
        <authorList>
            <person name="Zhirakovskaya E."/>
        </authorList>
    </citation>
    <scope>NUCLEOTIDE SEQUENCE</scope>
</reference>
<dbReference type="EMBL" id="UOGE01000073">
    <property type="protein sequence ID" value="VAX22219.1"/>
    <property type="molecule type" value="Genomic_DNA"/>
</dbReference>
<sequence>MAKGEKQKILLDIRQDRFVQRLLKKLPEDMRDSFTDEQLLRLKYAIDMTSWGIHEIDIRGFVGIGRWKYYYVLLMGKDRRRNKRLDMALRVTEIIFLTLAIFVVCLAILGLIFLLQSTLGFEIVEGGAGGLINWIKDSF</sequence>
<proteinExistence type="predicted"/>
<accession>A0A3B1BW98</accession>
<keyword evidence="1" id="KW-1133">Transmembrane helix</keyword>
<gene>
    <name evidence="2" type="ORF">MNBD_NITROSPINAE02-1494</name>
</gene>
<organism evidence="2">
    <name type="scientific">hydrothermal vent metagenome</name>
    <dbReference type="NCBI Taxonomy" id="652676"/>
    <lineage>
        <taxon>unclassified sequences</taxon>
        <taxon>metagenomes</taxon>
        <taxon>ecological metagenomes</taxon>
    </lineage>
</organism>
<protein>
    <recommendedName>
        <fullName evidence="3">3-phosphoshikimate 1-carboxyvinyltransferase</fullName>
    </recommendedName>
</protein>
<keyword evidence="1" id="KW-0812">Transmembrane</keyword>
<evidence type="ECO:0000256" key="1">
    <source>
        <dbReference type="SAM" id="Phobius"/>
    </source>
</evidence>
<name>A0A3B1BW98_9ZZZZ</name>
<keyword evidence="1" id="KW-0472">Membrane</keyword>
<evidence type="ECO:0000313" key="2">
    <source>
        <dbReference type="EMBL" id="VAX22219.1"/>
    </source>
</evidence>
<feature type="transmembrane region" description="Helical" evidence="1">
    <location>
        <begin position="87"/>
        <end position="115"/>
    </location>
</feature>
<evidence type="ECO:0008006" key="3">
    <source>
        <dbReference type="Google" id="ProtNLM"/>
    </source>
</evidence>
<dbReference type="AlphaFoldDB" id="A0A3B1BW98"/>